<dbReference type="SUPFAM" id="SSF56281">
    <property type="entry name" value="Metallo-hydrolase/oxidoreductase"/>
    <property type="match status" value="1"/>
</dbReference>
<name>A0A7W8VCR9_9ACTN</name>
<dbReference type="AlphaFoldDB" id="A0A7W8VCR9"/>
<evidence type="ECO:0000313" key="2">
    <source>
        <dbReference type="EMBL" id="MBB5431696.1"/>
    </source>
</evidence>
<keyword evidence="3" id="KW-1185">Reference proteome</keyword>
<reference evidence="2 3" key="1">
    <citation type="submission" date="2020-08" db="EMBL/GenBank/DDBJ databases">
        <title>Sequencing the genomes of 1000 actinobacteria strains.</title>
        <authorList>
            <person name="Klenk H.-P."/>
        </authorList>
    </citation>
    <scope>NUCLEOTIDE SEQUENCE [LARGE SCALE GENOMIC DNA]</scope>
    <source>
        <strain evidence="2 3">DSM 44551</strain>
    </source>
</reference>
<dbReference type="PANTHER" id="PTHR43546:SF3">
    <property type="entry name" value="UPF0173 METAL-DEPENDENT HYDROLASE MJ1163"/>
    <property type="match status" value="1"/>
</dbReference>
<organism evidence="2 3">
    <name type="scientific">Nocardiopsis composta</name>
    <dbReference type="NCBI Taxonomy" id="157465"/>
    <lineage>
        <taxon>Bacteria</taxon>
        <taxon>Bacillati</taxon>
        <taxon>Actinomycetota</taxon>
        <taxon>Actinomycetes</taxon>
        <taxon>Streptosporangiales</taxon>
        <taxon>Nocardiopsidaceae</taxon>
        <taxon>Nocardiopsis</taxon>
    </lineage>
</organism>
<evidence type="ECO:0000259" key="1">
    <source>
        <dbReference type="SMART" id="SM00849"/>
    </source>
</evidence>
<gene>
    <name evidence="2" type="ORF">HDA36_001780</name>
</gene>
<dbReference type="Gene3D" id="3.60.15.10">
    <property type="entry name" value="Ribonuclease Z/Hydroxyacylglutathione hydrolase-like"/>
    <property type="match status" value="1"/>
</dbReference>
<accession>A0A7W8VCR9</accession>
<dbReference type="RefSeq" id="WP_184391368.1">
    <property type="nucleotide sequence ID" value="NZ_BAAAJD010000159.1"/>
</dbReference>
<feature type="domain" description="Metallo-beta-lactamase" evidence="1">
    <location>
        <begin position="7"/>
        <end position="179"/>
    </location>
</feature>
<dbReference type="InterPro" id="IPR001279">
    <property type="entry name" value="Metallo-B-lactamas"/>
</dbReference>
<protein>
    <submittedName>
        <fullName evidence="2">L-ascorbate metabolism protein UlaG (Beta-lactamase superfamily)</fullName>
    </submittedName>
</protein>
<dbReference type="EMBL" id="JACHDB010000001">
    <property type="protein sequence ID" value="MBB5431696.1"/>
    <property type="molecule type" value="Genomic_DNA"/>
</dbReference>
<evidence type="ECO:0000313" key="3">
    <source>
        <dbReference type="Proteomes" id="UP000572635"/>
    </source>
</evidence>
<dbReference type="InterPro" id="IPR050114">
    <property type="entry name" value="UPF0173_UPF0282_UlaG_hydrolase"/>
</dbReference>
<dbReference type="Pfam" id="PF13483">
    <property type="entry name" value="Lactamase_B_3"/>
    <property type="match status" value="1"/>
</dbReference>
<dbReference type="Proteomes" id="UP000572635">
    <property type="component" value="Unassembled WGS sequence"/>
</dbReference>
<dbReference type="PANTHER" id="PTHR43546">
    <property type="entry name" value="UPF0173 METAL-DEPENDENT HYDROLASE MJ1163-RELATED"/>
    <property type="match status" value="1"/>
</dbReference>
<proteinExistence type="predicted"/>
<dbReference type="InterPro" id="IPR036866">
    <property type="entry name" value="RibonucZ/Hydroxyglut_hydro"/>
</dbReference>
<dbReference type="SMART" id="SM00849">
    <property type="entry name" value="Lactamase_B"/>
    <property type="match status" value="1"/>
</dbReference>
<comment type="caution">
    <text evidence="2">The sequence shown here is derived from an EMBL/GenBank/DDBJ whole genome shotgun (WGS) entry which is preliminary data.</text>
</comment>
<sequence>MRLEKRGHSCVRLEHRGGTLVIDPGGFSEPDAAVGADAIAITHEHPDHFDLDRIRAALQARPDLEVFTHAGIAARLREAEPGLRVHEVAHGDTAAMAGLDVHVYGERHAVIHPDIPVITNVGFRIEGPNGALFHPGDALTVPEDPVAALLVPVHAPWSKLSEVVDYLRAAAPREAVAIHDGLLSANGLGVLARMFGQLVPDIPYTRLAPGEGREL</sequence>